<dbReference type="InterPro" id="IPR003604">
    <property type="entry name" value="Matrin/U1-like-C_Znf_C2H2"/>
</dbReference>
<dbReference type="InterPro" id="IPR051964">
    <property type="entry name" value="Chaperone_stress_response"/>
</dbReference>
<feature type="region of interest" description="Disordered" evidence="5">
    <location>
        <begin position="1"/>
        <end position="22"/>
    </location>
</feature>
<dbReference type="PANTHER" id="PTHR44029">
    <property type="entry name" value="DNAJ HOMOLOG SUBFAMILY C MEMBER 21"/>
    <property type="match status" value="1"/>
</dbReference>
<dbReference type="CDD" id="cd06257">
    <property type="entry name" value="DnaJ"/>
    <property type="match status" value="1"/>
</dbReference>
<feature type="compositionally biased region" description="Acidic residues" evidence="5">
    <location>
        <begin position="368"/>
        <end position="382"/>
    </location>
</feature>
<dbReference type="PRINTS" id="PR00625">
    <property type="entry name" value="JDOMAIN"/>
</dbReference>
<feature type="compositionally biased region" description="Acidic residues" evidence="5">
    <location>
        <begin position="528"/>
        <end position="538"/>
    </location>
</feature>
<dbReference type="SMART" id="SM00271">
    <property type="entry name" value="DnaJ"/>
    <property type="match status" value="1"/>
</dbReference>
<dbReference type="InterPro" id="IPR036869">
    <property type="entry name" value="J_dom_sf"/>
</dbReference>
<feature type="region of interest" description="Disordered" evidence="5">
    <location>
        <begin position="352"/>
        <end position="382"/>
    </location>
</feature>
<reference evidence="8" key="1">
    <citation type="submission" date="2020-04" db="EMBL/GenBank/DDBJ databases">
        <title>Analysis of mating type loci in Filobasidium floriforme.</title>
        <authorList>
            <person name="Nowrousian M."/>
        </authorList>
    </citation>
    <scope>NUCLEOTIDE SEQUENCE</scope>
    <source>
        <strain evidence="8">CBS 6242</strain>
    </source>
</reference>
<dbReference type="SUPFAM" id="SSF57667">
    <property type="entry name" value="beta-beta-alpha zinc fingers"/>
    <property type="match status" value="1"/>
</dbReference>
<dbReference type="InterPro" id="IPR054076">
    <property type="entry name" value="ZUO1-like_ZHD"/>
</dbReference>
<protein>
    <recommendedName>
        <fullName evidence="10">DnaJ-domain-containing protein</fullName>
    </recommendedName>
</protein>
<dbReference type="SMART" id="SM00451">
    <property type="entry name" value="ZnF_U1"/>
    <property type="match status" value="1"/>
</dbReference>
<dbReference type="InterPro" id="IPR022755">
    <property type="entry name" value="Znf_C2H2_jaz"/>
</dbReference>
<keyword evidence="9" id="KW-1185">Reference proteome</keyword>
<keyword evidence="1" id="KW-0479">Metal-binding</keyword>
<feature type="region of interest" description="Disordered" evidence="5">
    <location>
        <begin position="279"/>
        <end position="314"/>
    </location>
</feature>
<dbReference type="FunFam" id="1.10.287.110:FF:000046">
    <property type="entry name" value="dnaJ homolog subfamily C member 21"/>
    <property type="match status" value="1"/>
</dbReference>
<name>A0A8K0JPB9_9TREE</name>
<feature type="compositionally biased region" description="Basic residues" evidence="5">
    <location>
        <begin position="557"/>
        <end position="566"/>
    </location>
</feature>
<dbReference type="SUPFAM" id="SSF46565">
    <property type="entry name" value="Chaperone J-domain"/>
    <property type="match status" value="1"/>
</dbReference>
<dbReference type="PROSITE" id="PS00636">
    <property type="entry name" value="DNAJ_1"/>
    <property type="match status" value="1"/>
</dbReference>
<feature type="compositionally biased region" description="Acidic residues" evidence="5">
    <location>
        <begin position="419"/>
        <end position="464"/>
    </location>
</feature>
<dbReference type="OrthoDB" id="5894at2759"/>
<keyword evidence="3" id="KW-0862">Zinc</keyword>
<dbReference type="GO" id="GO:0003676">
    <property type="term" value="F:nucleic acid binding"/>
    <property type="evidence" value="ECO:0007669"/>
    <property type="project" value="InterPro"/>
</dbReference>
<feature type="compositionally biased region" description="Low complexity" evidence="5">
    <location>
        <begin position="465"/>
        <end position="482"/>
    </location>
</feature>
<dbReference type="AlphaFoldDB" id="A0A8K0JPB9"/>
<dbReference type="PROSITE" id="PS50157">
    <property type="entry name" value="ZINC_FINGER_C2H2_2"/>
    <property type="match status" value="1"/>
</dbReference>
<evidence type="ECO:0008006" key="10">
    <source>
        <dbReference type="Google" id="ProtNLM"/>
    </source>
</evidence>
<evidence type="ECO:0000313" key="9">
    <source>
        <dbReference type="Proteomes" id="UP000812966"/>
    </source>
</evidence>
<feature type="region of interest" description="Disordered" evidence="5">
    <location>
        <begin position="166"/>
        <end position="199"/>
    </location>
</feature>
<feature type="compositionally biased region" description="Basic and acidic residues" evidence="5">
    <location>
        <begin position="497"/>
        <end position="509"/>
    </location>
</feature>
<dbReference type="Pfam" id="PF00226">
    <property type="entry name" value="DnaJ"/>
    <property type="match status" value="1"/>
</dbReference>
<dbReference type="GO" id="GO:0008270">
    <property type="term" value="F:zinc ion binding"/>
    <property type="evidence" value="ECO:0007669"/>
    <property type="project" value="UniProtKB-KW"/>
</dbReference>
<feature type="domain" description="J" evidence="6">
    <location>
        <begin position="24"/>
        <end position="90"/>
    </location>
</feature>
<dbReference type="Proteomes" id="UP000812966">
    <property type="component" value="Unassembled WGS sequence"/>
</dbReference>
<feature type="domain" description="C2H2-type" evidence="7">
    <location>
        <begin position="383"/>
        <end position="407"/>
    </location>
</feature>
<dbReference type="EMBL" id="JABELV010000036">
    <property type="protein sequence ID" value="KAG7562228.1"/>
    <property type="molecule type" value="Genomic_DNA"/>
</dbReference>
<dbReference type="Gene3D" id="1.10.287.110">
    <property type="entry name" value="DnaJ domain"/>
    <property type="match status" value="1"/>
</dbReference>
<evidence type="ECO:0000256" key="4">
    <source>
        <dbReference type="PROSITE-ProRule" id="PRU00042"/>
    </source>
</evidence>
<organism evidence="8 9">
    <name type="scientific">Filobasidium floriforme</name>
    <dbReference type="NCBI Taxonomy" id="5210"/>
    <lineage>
        <taxon>Eukaryota</taxon>
        <taxon>Fungi</taxon>
        <taxon>Dikarya</taxon>
        <taxon>Basidiomycota</taxon>
        <taxon>Agaricomycotina</taxon>
        <taxon>Tremellomycetes</taxon>
        <taxon>Filobasidiales</taxon>
        <taxon>Filobasidiaceae</taxon>
        <taxon>Filobasidium</taxon>
    </lineage>
</organism>
<evidence type="ECO:0000313" key="8">
    <source>
        <dbReference type="EMBL" id="KAG7562228.1"/>
    </source>
</evidence>
<feature type="compositionally biased region" description="Polar residues" evidence="5">
    <location>
        <begin position="1"/>
        <end position="10"/>
    </location>
</feature>
<dbReference type="PROSITE" id="PS00028">
    <property type="entry name" value="ZINC_FINGER_C2H2_1"/>
    <property type="match status" value="1"/>
</dbReference>
<dbReference type="InterPro" id="IPR036236">
    <property type="entry name" value="Znf_C2H2_sf"/>
</dbReference>
<evidence type="ECO:0000259" key="6">
    <source>
        <dbReference type="PROSITE" id="PS50076"/>
    </source>
</evidence>
<dbReference type="PROSITE" id="PS50076">
    <property type="entry name" value="DNAJ_2"/>
    <property type="match status" value="1"/>
</dbReference>
<keyword evidence="2 4" id="KW-0863">Zinc-finger</keyword>
<dbReference type="PANTHER" id="PTHR44029:SF1">
    <property type="entry name" value="DNAJ HOMOLOG SUBFAMILY C MEMBER 21"/>
    <property type="match status" value="1"/>
</dbReference>
<evidence type="ECO:0000256" key="3">
    <source>
        <dbReference type="ARBA" id="ARBA00022833"/>
    </source>
</evidence>
<evidence type="ECO:0000259" key="7">
    <source>
        <dbReference type="PROSITE" id="PS50157"/>
    </source>
</evidence>
<accession>A0A8K0JPB9</accession>
<feature type="region of interest" description="Disordered" evidence="5">
    <location>
        <begin position="414"/>
        <end position="584"/>
    </location>
</feature>
<dbReference type="Pfam" id="PF12171">
    <property type="entry name" value="zf-C2H2_jaz"/>
    <property type="match status" value="1"/>
</dbReference>
<gene>
    <name evidence="8" type="ORF">FFLO_02314</name>
</gene>
<dbReference type="InterPro" id="IPR018253">
    <property type="entry name" value="DnaJ_domain_CS"/>
</dbReference>
<dbReference type="Pfam" id="PF21884">
    <property type="entry name" value="ZUO1-like_ZHD"/>
    <property type="match status" value="1"/>
</dbReference>
<dbReference type="InterPro" id="IPR013087">
    <property type="entry name" value="Znf_C2H2_type"/>
</dbReference>
<sequence>MGNSQSQTGGNASGGDAAGPTQLDYYDLLGVDEEAGDDEIKKAFRKAALKHHPDKNPDNIEEATKLFADIQQAYEVLSDPQERAWYDRHRNQPVALSDDGLFQHVSKGEKAPPVSKRRPGEPGVSLEQLMRFFDPKLARKLDDTNDGFFSIYRSLFELLSSDEQLHDPSNTDGMHPGPAYPTFGDSTTPYAPPPGSTKAEKEAGVWARDFYTVWSQFVTNKGFDWKSAWDMDPSYDRKARRMVEKDNKRLRDDVRKEYNNAVRELAIFIQNRDPRYHAYQRQRERSKKEAQRGPAGLRPRGSGKPQPTARAQPVAAKRNVHAEMAAQHAPEYAPQSWQQVESVIDLDENDFATSAKPKKPSNWNETGMVDEDGSGSEEEEGQYECFACNKVFASEKTWENHERSKKHKQAVWRLQKEMMEEDEELFNSGDEEKEEADDDSLADDFDDALDLQDVLEADLEEDQSEANAGTEAEADADANAAPQEDEVGEVQTQQSIRTDHKEDHVDVKEVQPVIPSTAATSNTGLSDGDNDDEDEEADELAKKPGGKAPAAPQMSKKDKRRAKERRKKEEQEAAAKNGTGAVSHRATAFVIEATKSQSCIFIARLQRLWRRVSLKDEVIRARPR</sequence>
<evidence type="ECO:0000256" key="2">
    <source>
        <dbReference type="ARBA" id="ARBA00022771"/>
    </source>
</evidence>
<evidence type="ECO:0000256" key="1">
    <source>
        <dbReference type="ARBA" id="ARBA00022723"/>
    </source>
</evidence>
<dbReference type="Gene3D" id="3.30.160.60">
    <property type="entry name" value="Classic Zinc Finger"/>
    <property type="match status" value="1"/>
</dbReference>
<dbReference type="InterPro" id="IPR001623">
    <property type="entry name" value="DnaJ_domain"/>
</dbReference>
<dbReference type="GO" id="GO:0005737">
    <property type="term" value="C:cytoplasm"/>
    <property type="evidence" value="ECO:0007669"/>
    <property type="project" value="TreeGrafter"/>
</dbReference>
<comment type="caution">
    <text evidence="8">The sequence shown here is derived from an EMBL/GenBank/DDBJ whole genome shotgun (WGS) entry which is preliminary data.</text>
</comment>
<proteinExistence type="predicted"/>
<feature type="compositionally biased region" description="Basic and acidic residues" evidence="5">
    <location>
        <begin position="279"/>
        <end position="291"/>
    </location>
</feature>
<evidence type="ECO:0000256" key="5">
    <source>
        <dbReference type="SAM" id="MobiDB-lite"/>
    </source>
</evidence>